<proteinExistence type="predicted"/>
<evidence type="ECO:0000313" key="2">
    <source>
        <dbReference type="Proteomes" id="UP000265509"/>
    </source>
</evidence>
<dbReference type="AlphaFoldDB" id="A0A3L7DUS8"/>
<dbReference type="RefSeq" id="WP_117955575.1">
    <property type="nucleotide sequence ID" value="NZ_QRAN01000014.1"/>
</dbReference>
<name>A0A3L7DUS8_9GAMM</name>
<reference evidence="1 2" key="1">
    <citation type="submission" date="2018-07" db="EMBL/GenBank/DDBJ databases">
        <title>Halioglobus sp. genome submission.</title>
        <authorList>
            <person name="Ye M.-Q."/>
            <person name="Du Z.-J."/>
        </authorList>
    </citation>
    <scope>NUCLEOTIDE SEQUENCE [LARGE SCALE GENOMIC DNA]</scope>
    <source>
        <strain evidence="1 2">U0301</strain>
    </source>
</reference>
<evidence type="ECO:0000313" key="1">
    <source>
        <dbReference type="EMBL" id="RLQ21317.1"/>
    </source>
</evidence>
<dbReference type="OrthoDB" id="6636497at2"/>
<comment type="caution">
    <text evidence="1">The sequence shown here is derived from an EMBL/GenBank/DDBJ whole genome shotgun (WGS) entry which is preliminary data.</text>
</comment>
<dbReference type="Proteomes" id="UP000265509">
    <property type="component" value="Unassembled WGS sequence"/>
</dbReference>
<dbReference type="EMBL" id="QRAN01000014">
    <property type="protein sequence ID" value="RLQ21317.1"/>
    <property type="molecule type" value="Genomic_DNA"/>
</dbReference>
<protein>
    <submittedName>
        <fullName evidence="1">Uncharacterized protein</fullName>
    </submittedName>
</protein>
<accession>A0A3L7DUS8</accession>
<sequence length="104" mass="11513">MSIDIDSLSYDELLALNDRIISRLKHLDAADTIDAMMKLTLGSKVCFDSGKHGMQVGTLIKFNQKTVSVLTEDGRRWKVSPQFLSSVIDEAGSATNVIDIQKKK</sequence>
<gene>
    <name evidence="1" type="ORF">DWB85_13525</name>
</gene>
<organism evidence="1 2">
    <name type="scientific">Seongchinamella sediminis</name>
    <dbReference type="NCBI Taxonomy" id="2283635"/>
    <lineage>
        <taxon>Bacteria</taxon>
        <taxon>Pseudomonadati</taxon>
        <taxon>Pseudomonadota</taxon>
        <taxon>Gammaproteobacteria</taxon>
        <taxon>Cellvibrionales</taxon>
        <taxon>Halieaceae</taxon>
        <taxon>Seongchinamella</taxon>
    </lineage>
</organism>
<keyword evidence="2" id="KW-1185">Reference proteome</keyword>